<keyword evidence="3" id="KW-1185">Reference proteome</keyword>
<dbReference type="Pfam" id="PF19379">
    <property type="entry name" value="DUF5954"/>
    <property type="match status" value="1"/>
</dbReference>
<dbReference type="Proteomes" id="UP000644020">
    <property type="component" value="Unassembled WGS sequence"/>
</dbReference>
<feature type="compositionally biased region" description="Basic residues" evidence="1">
    <location>
        <begin position="353"/>
        <end position="380"/>
    </location>
</feature>
<evidence type="ECO:0008006" key="4">
    <source>
        <dbReference type="Google" id="ProtNLM"/>
    </source>
</evidence>
<organism evidence="2 3">
    <name type="scientific">Streptomyces termitum</name>
    <dbReference type="NCBI Taxonomy" id="67368"/>
    <lineage>
        <taxon>Bacteria</taxon>
        <taxon>Bacillati</taxon>
        <taxon>Actinomycetota</taxon>
        <taxon>Actinomycetes</taxon>
        <taxon>Kitasatosporales</taxon>
        <taxon>Streptomycetaceae</taxon>
        <taxon>Streptomyces</taxon>
    </lineage>
</organism>
<dbReference type="InterPro" id="IPR045998">
    <property type="entry name" value="DUF5954"/>
</dbReference>
<proteinExistence type="predicted"/>
<evidence type="ECO:0000256" key="1">
    <source>
        <dbReference type="SAM" id="MobiDB-lite"/>
    </source>
</evidence>
<dbReference type="EMBL" id="BMUL01000010">
    <property type="protein sequence ID" value="GHA91919.1"/>
    <property type="molecule type" value="Genomic_DNA"/>
</dbReference>
<reference evidence="2" key="2">
    <citation type="submission" date="2020-09" db="EMBL/GenBank/DDBJ databases">
        <authorList>
            <person name="Sun Q."/>
            <person name="Ohkuma M."/>
        </authorList>
    </citation>
    <scope>NUCLEOTIDE SEQUENCE</scope>
    <source>
        <strain evidence="2">JCM 4518</strain>
    </source>
</reference>
<sequence length="380" mass="41936">MVVKVPVEPVEAAVEADARDAAARSAGLAVRGPLFGVAAQGEEDGRRWRVVLEVTQPCPQEARDGLNSLLWFRAKDETDDREERRALLAAVARLETEPVDELTVLGTRYRVVRAEEYTGVDAYGSIEGPRPTDPEPLVLDWRRGARDPKIDDNLVLDPDAPLTPAQAGERLSLRSLSYAGEKFPEAVLSDSERARETHPDVVLMPALFRVVERTGTEPWALGGGLHATPHDTRRALDFSLVWWEPRRLGLISDDPERDIRTPTDARTVVAEGTDPAAAQLAVFAEAADRLRAERLDQIEVRGTVYRVGRTRRLLRWGPDGPEGPRPSDISDYEPTALHPPMDEDGTVLSGKRAPAKNAKKDKKAAKKKRNKDKKGGKKPS</sequence>
<accession>A0A918T4D3</accession>
<dbReference type="AlphaFoldDB" id="A0A918T4D3"/>
<name>A0A918T4D3_9ACTN</name>
<comment type="caution">
    <text evidence="2">The sequence shown here is derived from an EMBL/GenBank/DDBJ whole genome shotgun (WGS) entry which is preliminary data.</text>
</comment>
<reference evidence="2" key="1">
    <citation type="journal article" date="2014" name="Int. J. Syst. Evol. Microbiol.">
        <title>Complete genome sequence of Corynebacterium casei LMG S-19264T (=DSM 44701T), isolated from a smear-ripened cheese.</title>
        <authorList>
            <consortium name="US DOE Joint Genome Institute (JGI-PGF)"/>
            <person name="Walter F."/>
            <person name="Albersmeier A."/>
            <person name="Kalinowski J."/>
            <person name="Ruckert C."/>
        </authorList>
    </citation>
    <scope>NUCLEOTIDE SEQUENCE</scope>
    <source>
        <strain evidence="2">JCM 4518</strain>
    </source>
</reference>
<protein>
    <recommendedName>
        <fullName evidence="4">PE-PGRS family protein</fullName>
    </recommendedName>
</protein>
<evidence type="ECO:0000313" key="2">
    <source>
        <dbReference type="EMBL" id="GHA91919.1"/>
    </source>
</evidence>
<evidence type="ECO:0000313" key="3">
    <source>
        <dbReference type="Proteomes" id="UP000644020"/>
    </source>
</evidence>
<feature type="region of interest" description="Disordered" evidence="1">
    <location>
        <begin position="314"/>
        <end position="380"/>
    </location>
</feature>
<gene>
    <name evidence="2" type="ORF">GCM10010305_39450</name>
</gene>